<dbReference type="InParanoid" id="A0A1J7I9U4"/>
<evidence type="ECO:0000256" key="1">
    <source>
        <dbReference type="SAM" id="MobiDB-lite"/>
    </source>
</evidence>
<sequence>MPFFASMMLFVNLQLLFVFQATFSRTDGEEDDHLCRVRVTGVVPDRLDTLDTTPEPPGHPGHPATTNDLHDLCSLLSRQAETVSLKSQLINLTAANIQHLQTLSPYASGPPPPTPSPSHRSRGGHPAHHKRHDQHLTRRRPPRTFAAEIIFGPFTTRSELMADVLPLLCTAHDNGGNAVVPTYGRSGRGKSFTTSQSVEGCAEFLFPGDASCCPNSFSSSSASTMVRHPPTRTGLPSFVGDDSNVYITPQLNHIAAPPPSRRAGWVPERRMWVGDAAGAGRAEGRRFSTPRVAGERQRALTLAAATRIVLQHYQEAGALRPDRRGAGPGDAVGVGDEGKVEACTEGGAGLRGRVRGWEAAQRGVGNESSGCGWTTDAGTRIEDLLGRLSRYGGYAALLERHLGELVWLMGHAMRDLTAGVAE</sequence>
<evidence type="ECO:0000313" key="3">
    <source>
        <dbReference type="EMBL" id="OIW24229.1"/>
    </source>
</evidence>
<gene>
    <name evidence="3" type="ORF">CONLIGDRAFT_718690</name>
</gene>
<evidence type="ECO:0008006" key="5">
    <source>
        <dbReference type="Google" id="ProtNLM"/>
    </source>
</evidence>
<accession>A0A1J7I9U4</accession>
<evidence type="ECO:0000313" key="4">
    <source>
        <dbReference type="Proteomes" id="UP000182658"/>
    </source>
</evidence>
<dbReference type="EMBL" id="KV875104">
    <property type="protein sequence ID" value="OIW24229.1"/>
    <property type="molecule type" value="Genomic_DNA"/>
</dbReference>
<name>A0A1J7I9U4_9PEZI</name>
<dbReference type="Gene3D" id="3.40.850.10">
    <property type="entry name" value="Kinesin motor domain"/>
    <property type="match status" value="1"/>
</dbReference>
<reference evidence="3 4" key="1">
    <citation type="submission" date="2016-10" db="EMBL/GenBank/DDBJ databases">
        <title>Draft genome sequence of Coniochaeta ligniaria NRRL30616, a lignocellulolytic fungus for bioabatement of inhibitors in plant biomass hydrolysates.</title>
        <authorList>
            <consortium name="DOE Joint Genome Institute"/>
            <person name="Jimenez D.J."/>
            <person name="Hector R.E."/>
            <person name="Riley R."/>
            <person name="Sun H."/>
            <person name="Grigoriev I.V."/>
            <person name="Van Elsas J.D."/>
            <person name="Nichols N.N."/>
        </authorList>
    </citation>
    <scope>NUCLEOTIDE SEQUENCE [LARGE SCALE GENOMIC DNA]</scope>
    <source>
        <strain evidence="3 4">NRRL 30616</strain>
    </source>
</reference>
<keyword evidence="4" id="KW-1185">Reference proteome</keyword>
<keyword evidence="2" id="KW-0732">Signal</keyword>
<feature type="region of interest" description="Disordered" evidence="1">
    <location>
        <begin position="103"/>
        <end position="141"/>
    </location>
</feature>
<dbReference type="Proteomes" id="UP000182658">
    <property type="component" value="Unassembled WGS sequence"/>
</dbReference>
<dbReference type="InterPro" id="IPR036961">
    <property type="entry name" value="Kinesin_motor_dom_sf"/>
</dbReference>
<dbReference type="InterPro" id="IPR027417">
    <property type="entry name" value="P-loop_NTPase"/>
</dbReference>
<protein>
    <recommendedName>
        <fullName evidence="5">Kinesin motor domain-containing protein</fullName>
    </recommendedName>
</protein>
<feature type="region of interest" description="Disordered" evidence="1">
    <location>
        <begin position="46"/>
        <end position="67"/>
    </location>
</feature>
<feature type="signal peptide" evidence="2">
    <location>
        <begin position="1"/>
        <end position="28"/>
    </location>
</feature>
<evidence type="ECO:0000256" key="2">
    <source>
        <dbReference type="SAM" id="SignalP"/>
    </source>
</evidence>
<feature type="chain" id="PRO_5012724140" description="Kinesin motor domain-containing protein" evidence="2">
    <location>
        <begin position="29"/>
        <end position="422"/>
    </location>
</feature>
<dbReference type="AlphaFoldDB" id="A0A1J7I9U4"/>
<organism evidence="3 4">
    <name type="scientific">Coniochaeta ligniaria NRRL 30616</name>
    <dbReference type="NCBI Taxonomy" id="1408157"/>
    <lineage>
        <taxon>Eukaryota</taxon>
        <taxon>Fungi</taxon>
        <taxon>Dikarya</taxon>
        <taxon>Ascomycota</taxon>
        <taxon>Pezizomycotina</taxon>
        <taxon>Sordariomycetes</taxon>
        <taxon>Sordariomycetidae</taxon>
        <taxon>Coniochaetales</taxon>
        <taxon>Coniochaetaceae</taxon>
        <taxon>Coniochaeta</taxon>
    </lineage>
</organism>
<feature type="compositionally biased region" description="Basic residues" evidence="1">
    <location>
        <begin position="119"/>
        <end position="141"/>
    </location>
</feature>
<dbReference type="SUPFAM" id="SSF52540">
    <property type="entry name" value="P-loop containing nucleoside triphosphate hydrolases"/>
    <property type="match status" value="1"/>
</dbReference>
<proteinExistence type="predicted"/>